<sequence length="340" mass="37517">MELPAASPSSTAKSSSSAKPISPNSPRVKSTCLCVTSDQIPSCRKAGRRGGEGQRRCAALQDKLDSISREHGEAYIIGVQPAFEPLKGRLFDSSWNWVRQDAPTVFYDIVFGRLATVDRKETSRRIDIMNRADPTLIQYTQYYVDKCLPEKGETYKLAKEFRQHLIDNCMEAADASEGAYTDYPSSANQGYDVAPHHDVLNLTCPACGELRLARLEDPSADIWHHRQLTFLPRLRTGQVFRGTTGGSRLTAADTSTTRGERRRSSARMEAQPSSPATSTVASFPLAADQTRTAAASGVDVERASVSKSSLARAFRKPEFLLDRSSQSARSLRTSHQEVQR</sequence>
<dbReference type="Proteomes" id="UP001230649">
    <property type="component" value="Unassembled WGS sequence"/>
</dbReference>
<evidence type="ECO:0000313" key="2">
    <source>
        <dbReference type="Proteomes" id="UP001230649"/>
    </source>
</evidence>
<organism evidence="1 2">
    <name type="scientific">Naganishia adeliensis</name>
    <dbReference type="NCBI Taxonomy" id="92952"/>
    <lineage>
        <taxon>Eukaryota</taxon>
        <taxon>Fungi</taxon>
        <taxon>Dikarya</taxon>
        <taxon>Basidiomycota</taxon>
        <taxon>Agaricomycotina</taxon>
        <taxon>Tremellomycetes</taxon>
        <taxon>Filobasidiales</taxon>
        <taxon>Filobasidiaceae</taxon>
        <taxon>Naganishia</taxon>
    </lineage>
</organism>
<gene>
    <name evidence="1" type="ORF">QFC20_007182</name>
</gene>
<protein>
    <submittedName>
        <fullName evidence="1">Uncharacterized protein</fullName>
    </submittedName>
</protein>
<keyword evidence="2" id="KW-1185">Reference proteome</keyword>
<name>A0ACC2V272_9TREE</name>
<comment type="caution">
    <text evidence="1">The sequence shown here is derived from an EMBL/GenBank/DDBJ whole genome shotgun (WGS) entry which is preliminary data.</text>
</comment>
<reference evidence="1" key="1">
    <citation type="submission" date="2023-04" db="EMBL/GenBank/DDBJ databases">
        <title>Draft Genome sequencing of Naganishia species isolated from polar environments using Oxford Nanopore Technology.</title>
        <authorList>
            <person name="Leo P."/>
            <person name="Venkateswaran K."/>
        </authorList>
    </citation>
    <scope>NUCLEOTIDE SEQUENCE</scope>
    <source>
        <strain evidence="1">MNA-CCFEE 5262</strain>
    </source>
</reference>
<proteinExistence type="predicted"/>
<evidence type="ECO:0000313" key="1">
    <source>
        <dbReference type="EMBL" id="KAJ9093215.1"/>
    </source>
</evidence>
<dbReference type="EMBL" id="JASBWS010000159">
    <property type="protein sequence ID" value="KAJ9093215.1"/>
    <property type="molecule type" value="Genomic_DNA"/>
</dbReference>
<accession>A0ACC2V272</accession>